<dbReference type="SUPFAM" id="SSF53448">
    <property type="entry name" value="Nucleotide-diphospho-sugar transferases"/>
    <property type="match status" value="1"/>
</dbReference>
<dbReference type="EMBL" id="JAEPRD010000118">
    <property type="protein sequence ID" value="KAG2198020.1"/>
    <property type="molecule type" value="Genomic_DNA"/>
</dbReference>
<dbReference type="GO" id="GO:0005856">
    <property type="term" value="C:cytoskeleton"/>
    <property type="evidence" value="ECO:0007669"/>
    <property type="project" value="UniProtKB-SubCell"/>
</dbReference>
<dbReference type="Gene3D" id="3.30.450.30">
    <property type="entry name" value="Dynein light chain 2a, cytoplasmic"/>
    <property type="match status" value="1"/>
</dbReference>
<reference evidence="9" key="1">
    <citation type="submission" date="2020-12" db="EMBL/GenBank/DDBJ databases">
        <title>Metabolic potential, ecology and presence of endohyphal bacteria is reflected in genomic diversity of Mucoromycotina.</title>
        <authorList>
            <person name="Muszewska A."/>
            <person name="Okrasinska A."/>
            <person name="Steczkiewicz K."/>
            <person name="Drgas O."/>
            <person name="Orlowska M."/>
            <person name="Perlinska-Lenart U."/>
            <person name="Aleksandrzak-Piekarczyk T."/>
            <person name="Szatraj K."/>
            <person name="Zielenkiewicz U."/>
            <person name="Pilsyk S."/>
            <person name="Malc E."/>
            <person name="Mieczkowski P."/>
            <person name="Kruszewska J.S."/>
            <person name="Biernat P."/>
            <person name="Pawlowska J."/>
        </authorList>
    </citation>
    <scope>NUCLEOTIDE SEQUENCE</scope>
    <source>
        <strain evidence="9">WA0000017839</strain>
    </source>
</reference>
<evidence type="ECO:0000259" key="8">
    <source>
        <dbReference type="Pfam" id="PF00483"/>
    </source>
</evidence>
<keyword evidence="5 6" id="KW-0206">Cytoskeleton</keyword>
<keyword evidence="4 7" id="KW-0009">Actin-binding</keyword>
<dbReference type="FunFam" id="3.30.450.30:FF:000001">
    <property type="entry name" value="Profilin"/>
    <property type="match status" value="1"/>
</dbReference>
<dbReference type="PANTHER" id="PTHR42883:SF2">
    <property type="entry name" value="THYMIDYLYLTRANSFERASE"/>
    <property type="match status" value="1"/>
</dbReference>
<comment type="subunit">
    <text evidence="6">Occurs in many kinds of cells as a complex with monomeric actin in a 1:1 ratio.</text>
</comment>
<keyword evidence="3" id="KW-0963">Cytoplasm</keyword>
<comment type="subcellular location">
    <subcellularLocation>
        <location evidence="1">Cytoplasm</location>
        <location evidence="1">Cytoskeleton</location>
    </subcellularLocation>
</comment>
<evidence type="ECO:0000256" key="6">
    <source>
        <dbReference type="RuleBase" id="RU003908"/>
    </source>
</evidence>
<dbReference type="InterPro" id="IPR048278">
    <property type="entry name" value="PFN"/>
</dbReference>
<comment type="function">
    <text evidence="6">Binds to actin and affects the structure of the cytoskeleton. At high concentrations, profilin prevents the polymerization of actin, whereas it enhances it at low concentrations.</text>
</comment>
<dbReference type="PROSITE" id="PS00414">
    <property type="entry name" value="PROFILIN"/>
    <property type="match status" value="1"/>
</dbReference>
<dbReference type="AlphaFoldDB" id="A0A8H7UW86"/>
<sequence>MSWQSYVDNNLVGTGYVSQAGIYGLNGGGVWAASSGFTVQANEIQEIISGFTKADHILASGIHINGTKYLTLSANERSIYGKKGSTGVCIVKTTQAVLVALYDDKIQPGACTKVVESLADYLISVGYECLKNPPTNPNPIHPLVLILGAGYGTRLQRDLKACAQYKHLLGVPKALLPLGSRDALITHWVELFDRHGITARKDIFVVTNGQCYEAFKVWATANGVPLDHIVSDGTDSNETRLGAVPDILFGIQHFGLDQSDVLVVGGDTLFLHDFNLSQFLEKFNSFNEKSCLVTTYLVPDEEVHKFGIVETDKEGVITSFLEKPDPSATKARTACPCFYLFHREAIPLIEEFIRACKEANAPKEAYDATGKCLAYLYPRFKVSTFAISGRIDVGGLQSYIDANVYFDKKSD</sequence>
<protein>
    <recommendedName>
        <fullName evidence="7">Profilin</fullName>
    </recommendedName>
</protein>
<dbReference type="InterPro" id="IPR029044">
    <property type="entry name" value="Nucleotide-diphossugar_trans"/>
</dbReference>
<dbReference type="PRINTS" id="PR00392">
    <property type="entry name" value="PROFILIN"/>
</dbReference>
<dbReference type="Pfam" id="PF00235">
    <property type="entry name" value="Profilin"/>
    <property type="match status" value="1"/>
</dbReference>
<evidence type="ECO:0000256" key="7">
    <source>
        <dbReference type="RuleBase" id="RU003909"/>
    </source>
</evidence>
<evidence type="ECO:0000256" key="3">
    <source>
        <dbReference type="ARBA" id="ARBA00022490"/>
    </source>
</evidence>
<dbReference type="InterPro" id="IPR036140">
    <property type="entry name" value="PFN_sf"/>
</dbReference>
<dbReference type="Proteomes" id="UP000603453">
    <property type="component" value="Unassembled WGS sequence"/>
</dbReference>
<evidence type="ECO:0000256" key="5">
    <source>
        <dbReference type="ARBA" id="ARBA00023212"/>
    </source>
</evidence>
<dbReference type="Pfam" id="PF00483">
    <property type="entry name" value="NTP_transferase"/>
    <property type="match status" value="1"/>
</dbReference>
<dbReference type="CDD" id="cd00148">
    <property type="entry name" value="PROF"/>
    <property type="match status" value="1"/>
</dbReference>
<feature type="domain" description="Nucleotidyl transferase" evidence="8">
    <location>
        <begin position="145"/>
        <end position="404"/>
    </location>
</feature>
<comment type="caution">
    <text evidence="9">The sequence shown here is derived from an EMBL/GenBank/DDBJ whole genome shotgun (WGS) entry which is preliminary data.</text>
</comment>
<dbReference type="OrthoDB" id="6339427at2759"/>
<dbReference type="InterPro" id="IPR027310">
    <property type="entry name" value="Profilin_CS"/>
</dbReference>
<dbReference type="GO" id="GO:0003779">
    <property type="term" value="F:actin binding"/>
    <property type="evidence" value="ECO:0007669"/>
    <property type="project" value="UniProtKB-KW"/>
</dbReference>
<accession>A0A8H7UW86</accession>
<dbReference type="SMART" id="SM00392">
    <property type="entry name" value="PROF"/>
    <property type="match status" value="1"/>
</dbReference>
<dbReference type="InterPro" id="IPR005835">
    <property type="entry name" value="NTP_transferase_dom"/>
</dbReference>
<evidence type="ECO:0000256" key="1">
    <source>
        <dbReference type="ARBA" id="ARBA00004245"/>
    </source>
</evidence>
<evidence type="ECO:0000313" key="9">
    <source>
        <dbReference type="EMBL" id="KAG2198020.1"/>
    </source>
</evidence>
<comment type="similarity">
    <text evidence="2 7">Belongs to the profilin family.</text>
</comment>
<evidence type="ECO:0000256" key="2">
    <source>
        <dbReference type="ARBA" id="ARBA00010058"/>
    </source>
</evidence>
<gene>
    <name evidence="9" type="ORF">INT47_004987</name>
</gene>
<name>A0A8H7UW86_9FUNG</name>
<proteinExistence type="inferred from homology"/>
<keyword evidence="10" id="KW-1185">Reference proteome</keyword>
<evidence type="ECO:0000256" key="4">
    <source>
        <dbReference type="ARBA" id="ARBA00023203"/>
    </source>
</evidence>
<dbReference type="Gene3D" id="3.90.550.10">
    <property type="entry name" value="Spore Coat Polysaccharide Biosynthesis Protein SpsA, Chain A"/>
    <property type="match status" value="1"/>
</dbReference>
<evidence type="ECO:0000313" key="10">
    <source>
        <dbReference type="Proteomes" id="UP000603453"/>
    </source>
</evidence>
<dbReference type="PRINTS" id="PR01640">
    <property type="entry name" value="PROFILINPLNT"/>
</dbReference>
<dbReference type="InterPro" id="IPR005455">
    <property type="entry name" value="PFN_euk"/>
</dbReference>
<organism evidence="9 10">
    <name type="scientific">Mucor saturninus</name>
    <dbReference type="NCBI Taxonomy" id="64648"/>
    <lineage>
        <taxon>Eukaryota</taxon>
        <taxon>Fungi</taxon>
        <taxon>Fungi incertae sedis</taxon>
        <taxon>Mucoromycota</taxon>
        <taxon>Mucoromycotina</taxon>
        <taxon>Mucoromycetes</taxon>
        <taxon>Mucorales</taxon>
        <taxon>Mucorineae</taxon>
        <taxon>Mucoraceae</taxon>
        <taxon>Mucor</taxon>
    </lineage>
</organism>
<dbReference type="SUPFAM" id="SSF55770">
    <property type="entry name" value="Profilin (actin-binding protein)"/>
    <property type="match status" value="1"/>
</dbReference>
<dbReference type="PANTHER" id="PTHR42883">
    <property type="entry name" value="GLUCOSE-1-PHOSPHATE THYMIDYLTRANSFERASE"/>
    <property type="match status" value="1"/>
</dbReference>